<evidence type="ECO:0000313" key="6">
    <source>
        <dbReference type="Proteomes" id="UP000077202"/>
    </source>
</evidence>
<dbReference type="Proteomes" id="UP001162541">
    <property type="component" value="Chromosome 4"/>
</dbReference>
<accession>A0A176VG04</accession>
<evidence type="ECO:0000313" key="4">
    <source>
        <dbReference type="EMBL" id="BBN08725.1"/>
    </source>
</evidence>
<feature type="chain" id="PRO_5042333692" description="Cathepsin propeptide inhibitor domain-containing protein" evidence="2">
    <location>
        <begin position="27"/>
        <end position="166"/>
    </location>
</feature>
<dbReference type="Gene3D" id="1.10.287.2250">
    <property type="match status" value="1"/>
</dbReference>
<dbReference type="EMBL" id="LVLJ01003902">
    <property type="protein sequence ID" value="OAE19312.1"/>
    <property type="molecule type" value="Genomic_DNA"/>
</dbReference>
<keyword evidence="6" id="KW-1185">Reference proteome</keyword>
<dbReference type="InterPro" id="IPR013201">
    <property type="entry name" value="Prot_inhib_I29"/>
</dbReference>
<reference evidence="4" key="2">
    <citation type="journal article" date="2019" name="Curr. Biol.">
        <title>Chromatin organization in early land plants reveals an ancestral association between H3K27me3, transposons, and constitutive heterochromatin.</title>
        <authorList>
            <person name="Montgomery S.A."/>
            <person name="Tanizawa Y."/>
            <person name="Galik B."/>
            <person name="Wang N."/>
            <person name="Ito T."/>
            <person name="Mochizuki T."/>
            <person name="Akimcheva S."/>
            <person name="Bowman J."/>
            <person name="Cognat V."/>
            <person name="Drouard L."/>
            <person name="Ekker H."/>
            <person name="Houng S."/>
            <person name="Kohchi T."/>
            <person name="Lin S."/>
            <person name="Liu L.D."/>
            <person name="Nakamura Y."/>
            <person name="Valeeva L.R."/>
            <person name="Shakirov E.V."/>
            <person name="Shippen D.E."/>
            <person name="Wei W."/>
            <person name="Yagura M."/>
            <person name="Yamaoka S."/>
            <person name="Yamato K.T."/>
            <person name="Liu C."/>
            <person name="Berger F."/>
        </authorList>
    </citation>
    <scope>NUCLEOTIDE SEQUENCE [LARGE SCALE GENOMIC DNA]</scope>
    <source>
        <strain evidence="4">Tak-1</strain>
    </source>
</reference>
<dbReference type="SMART" id="SM00848">
    <property type="entry name" value="Inhibitor_I29"/>
    <property type="match status" value="1"/>
</dbReference>
<feature type="compositionally biased region" description="Basic and acidic residues" evidence="1">
    <location>
        <begin position="126"/>
        <end position="135"/>
    </location>
</feature>
<proteinExistence type="predicted"/>
<gene>
    <name evidence="5" type="ORF">AXG93_1860s1210</name>
    <name evidence="4" type="ORF">Mp_4g13910</name>
</gene>
<evidence type="ECO:0000256" key="2">
    <source>
        <dbReference type="SAM" id="SignalP"/>
    </source>
</evidence>
<dbReference type="InterPro" id="IPR038765">
    <property type="entry name" value="Papain-like_cys_pep_sf"/>
</dbReference>
<name>A0A176VG04_MARPO</name>
<feature type="domain" description="Cathepsin propeptide inhibitor" evidence="3">
    <location>
        <begin position="50"/>
        <end position="106"/>
    </location>
</feature>
<feature type="signal peptide" evidence="2">
    <location>
        <begin position="1"/>
        <end position="26"/>
    </location>
</feature>
<sequence length="166" mass="18893">MGRSVLPFVVVITLMTVCLTVHGAASRELKGEPSPKAPDFPSKTEMQSLFDEWMKKYSKTYASDADKTARFKNFEENFMRASEHNRKQSTYKMTMNQFADLSPEEFVKKQLMHLSPRVASTRHPTPYKDVEEQHKGKTSRKKGPRMLSAVYSPCGGDNPGDRSCKH</sequence>
<dbReference type="SUPFAM" id="SSF54001">
    <property type="entry name" value="Cysteine proteinases"/>
    <property type="match status" value="1"/>
</dbReference>
<evidence type="ECO:0000259" key="3">
    <source>
        <dbReference type="SMART" id="SM00848"/>
    </source>
</evidence>
<evidence type="ECO:0000313" key="5">
    <source>
        <dbReference type="EMBL" id="OAE19312.1"/>
    </source>
</evidence>
<dbReference type="EMBL" id="AP019869">
    <property type="protein sequence ID" value="BBN08725.1"/>
    <property type="molecule type" value="Genomic_DNA"/>
</dbReference>
<protein>
    <recommendedName>
        <fullName evidence="3">Cathepsin propeptide inhibitor domain-containing protein</fullName>
    </recommendedName>
</protein>
<feature type="region of interest" description="Disordered" evidence="1">
    <location>
        <begin position="116"/>
        <end position="166"/>
    </location>
</feature>
<dbReference type="Proteomes" id="UP000077202">
    <property type="component" value="Unassembled WGS sequence"/>
</dbReference>
<evidence type="ECO:0000256" key="1">
    <source>
        <dbReference type="SAM" id="MobiDB-lite"/>
    </source>
</evidence>
<evidence type="ECO:0000313" key="7">
    <source>
        <dbReference type="Proteomes" id="UP001162541"/>
    </source>
</evidence>
<keyword evidence="2" id="KW-0732">Signal</keyword>
<dbReference type="AlphaFoldDB" id="A0A176VG04"/>
<organism evidence="5 6">
    <name type="scientific">Marchantia polymorpha subsp. ruderalis</name>
    <dbReference type="NCBI Taxonomy" id="1480154"/>
    <lineage>
        <taxon>Eukaryota</taxon>
        <taxon>Viridiplantae</taxon>
        <taxon>Streptophyta</taxon>
        <taxon>Embryophyta</taxon>
        <taxon>Marchantiophyta</taxon>
        <taxon>Marchantiopsida</taxon>
        <taxon>Marchantiidae</taxon>
        <taxon>Marchantiales</taxon>
        <taxon>Marchantiaceae</taxon>
        <taxon>Marchantia</taxon>
    </lineage>
</organism>
<reference evidence="7" key="3">
    <citation type="journal article" date="2020" name="Curr. Biol.">
        <title>Chromatin organization in early land plants reveals an ancestral association between H3K27me3, transposons, and constitutive heterochromatin.</title>
        <authorList>
            <person name="Montgomery S.A."/>
            <person name="Tanizawa Y."/>
            <person name="Galik B."/>
            <person name="Wang N."/>
            <person name="Ito T."/>
            <person name="Mochizuki T."/>
            <person name="Akimcheva S."/>
            <person name="Bowman J.L."/>
            <person name="Cognat V."/>
            <person name="Marechal-Drouard L."/>
            <person name="Ekker H."/>
            <person name="Hong S.F."/>
            <person name="Kohchi T."/>
            <person name="Lin S.S."/>
            <person name="Liu L.D."/>
            <person name="Nakamura Y."/>
            <person name="Valeeva L.R."/>
            <person name="Shakirov E.V."/>
            <person name="Shippen D.E."/>
            <person name="Wei W.L."/>
            <person name="Yagura M."/>
            <person name="Yamaoka S."/>
            <person name="Yamato K.T."/>
            <person name="Liu C."/>
            <person name="Berger F."/>
        </authorList>
    </citation>
    <scope>NUCLEOTIDE SEQUENCE [LARGE SCALE GENOMIC DNA]</scope>
    <source>
        <strain evidence="7">Tak-1</strain>
    </source>
</reference>
<dbReference type="Pfam" id="PF08246">
    <property type="entry name" value="Inhibitor_I29"/>
    <property type="match status" value="1"/>
</dbReference>
<reference evidence="5 6" key="1">
    <citation type="submission" date="2016-03" db="EMBL/GenBank/DDBJ databases">
        <title>Mechanisms controlling the formation of the plant cell surface in tip-growing cells are functionally conserved among land plants.</title>
        <authorList>
            <person name="Honkanen S."/>
            <person name="Jones V.A."/>
            <person name="Morieri G."/>
            <person name="Champion C."/>
            <person name="Hetherington A.J."/>
            <person name="Kelly S."/>
            <person name="Saint-Marcoux D."/>
            <person name="Proust H."/>
            <person name="Prescott H."/>
            <person name="Dolan L."/>
        </authorList>
    </citation>
    <scope>NUCLEOTIDE SEQUENCE [LARGE SCALE GENOMIC DNA]</scope>
    <source>
        <strain evidence="6">cv. Tak-1 and cv. Tak-2</strain>
        <tissue evidence="5">Whole gametophyte</tissue>
    </source>
</reference>